<evidence type="ECO:0000256" key="3">
    <source>
        <dbReference type="ARBA" id="ARBA00023098"/>
    </source>
</evidence>
<dbReference type="Proteomes" id="UP001219956">
    <property type="component" value="Unassembled WGS sequence"/>
</dbReference>
<feature type="signal peptide" evidence="5">
    <location>
        <begin position="1"/>
        <end position="22"/>
    </location>
</feature>
<accession>A0ABT5IZL8</accession>
<dbReference type="Gene3D" id="3.40.1090.10">
    <property type="entry name" value="Cytosolic phospholipase A2 catalytic domain"/>
    <property type="match status" value="2"/>
</dbReference>
<dbReference type="InterPro" id="IPR002641">
    <property type="entry name" value="PNPLA_dom"/>
</dbReference>
<dbReference type="PANTHER" id="PTHR14226:SF29">
    <property type="entry name" value="NEUROPATHY TARGET ESTERASE SWS"/>
    <property type="match status" value="1"/>
</dbReference>
<sequence length="731" mass="79825">MRNQIKALLAACLCLHAVLLWAAEPVAPRIGVVLGGGGARGFAHLGVLQELEKLHVPIACIAGTSAGALIGGAYASGQPLAELERQFAAADWETLLSGKPRRQDVPYSRKQSDSRNYFDLTVGFRDGKWRLPKAAINAQGIDLFIRQLTRARSEASFDRLAIPFRAVATDLESGEPVVFDGGDLSLAMRASMAVPGMFAPVEDRDRVLVDGGLARQLPVEELQGRCADVLIVIDVGTPPVPREQLGSFLDVLDQTTYLMVARNSRESLARLGPQDILIRPQLGGVSPADFGDNAAIIEAGRQAARALSDRLAALAVTPEQYASWQQGRYAGERPRIDRINLAGDFNFVDPEAMQQKLSISSRLGLSALHQRLDEVFAEGDLDKLDYTLRRDNGSHVADVHLQERHTGPNYIRAGLELRSSSQGDATFSLLGEYKRSWLNSAGGGLLGEVKLGEEPTFRAEWQQPLSASSPFFLSLGAGRREKRYNLYVDDHQSSAEFLRQTNTANVDAGISLGKLGEWRNGWYASRDSLSLQTGFSGLFNVPDSKAREQGLRTLLVLDQLDNPRWPRNGFAMQLEARKPLHRSDDPEPQPSASFMIDTVTTDRHDISWRMTLRGGYSDKRDSAEVFELGGFRNLSGYQPGELLGHQMAFARGMVSWRVASLPSALGSGLYVGASAEVGRVWSTLLQDKDTRWLPAGSVFVGADTLLGPVFIGVGHGKKGQLTGYFNLGVEY</sequence>
<dbReference type="CDD" id="cd07205">
    <property type="entry name" value="Pat_PNPLA6_PNPLA7_NTE1_like"/>
    <property type="match status" value="1"/>
</dbReference>
<gene>
    <name evidence="7" type="ORF">PQU95_12425</name>
</gene>
<dbReference type="InterPro" id="IPR016035">
    <property type="entry name" value="Acyl_Trfase/lysoPLipase"/>
</dbReference>
<keyword evidence="1 4" id="KW-0378">Hydrolase</keyword>
<dbReference type="InterPro" id="IPR050301">
    <property type="entry name" value="NTE"/>
</dbReference>
<keyword evidence="5" id="KW-0732">Signal</keyword>
<dbReference type="PANTHER" id="PTHR14226">
    <property type="entry name" value="NEUROPATHY TARGET ESTERASE/SWISS CHEESE D.MELANOGASTER"/>
    <property type="match status" value="1"/>
</dbReference>
<organism evidence="7 8">
    <name type="scientific">Vogesella aquatica</name>
    <dbReference type="NCBI Taxonomy" id="2984206"/>
    <lineage>
        <taxon>Bacteria</taxon>
        <taxon>Pseudomonadati</taxon>
        <taxon>Pseudomonadota</taxon>
        <taxon>Betaproteobacteria</taxon>
        <taxon>Neisseriales</taxon>
        <taxon>Chromobacteriaceae</taxon>
        <taxon>Vogesella</taxon>
    </lineage>
</organism>
<feature type="domain" description="PNPLA" evidence="6">
    <location>
        <begin position="32"/>
        <end position="223"/>
    </location>
</feature>
<dbReference type="PROSITE" id="PS51635">
    <property type="entry name" value="PNPLA"/>
    <property type="match status" value="1"/>
</dbReference>
<evidence type="ECO:0000256" key="5">
    <source>
        <dbReference type="SAM" id="SignalP"/>
    </source>
</evidence>
<dbReference type="Gene3D" id="2.40.160.50">
    <property type="entry name" value="membrane protein fhac: a member of the omp85/tpsb transporter family"/>
    <property type="match status" value="1"/>
</dbReference>
<evidence type="ECO:0000259" key="6">
    <source>
        <dbReference type="PROSITE" id="PS51635"/>
    </source>
</evidence>
<comment type="caution">
    <text evidence="7">The sequence shown here is derived from an EMBL/GenBank/DDBJ whole genome shotgun (WGS) entry which is preliminary data.</text>
</comment>
<dbReference type="EMBL" id="JAQQLF010000015">
    <property type="protein sequence ID" value="MDC7718016.1"/>
    <property type="molecule type" value="Genomic_DNA"/>
</dbReference>
<keyword evidence="2 4" id="KW-0442">Lipid degradation</keyword>
<feature type="short sequence motif" description="GXGXXG" evidence="4">
    <location>
        <begin position="36"/>
        <end position="41"/>
    </location>
</feature>
<protein>
    <submittedName>
        <fullName evidence="7">Patatin-like phospholipase family protein</fullName>
    </submittedName>
</protein>
<feature type="chain" id="PRO_5046233091" evidence="5">
    <location>
        <begin position="23"/>
        <end position="731"/>
    </location>
</feature>
<feature type="short sequence motif" description="GXSXG" evidence="4">
    <location>
        <begin position="63"/>
        <end position="67"/>
    </location>
</feature>
<keyword evidence="8" id="KW-1185">Reference proteome</keyword>
<dbReference type="SUPFAM" id="SSF52151">
    <property type="entry name" value="FabD/lysophospholipase-like"/>
    <property type="match status" value="1"/>
</dbReference>
<name>A0ABT5IZL8_9NEIS</name>
<proteinExistence type="predicted"/>
<dbReference type="Pfam" id="PF01734">
    <property type="entry name" value="Patatin"/>
    <property type="match status" value="1"/>
</dbReference>
<feature type="active site" description="Proton acceptor" evidence="4">
    <location>
        <position position="210"/>
    </location>
</feature>
<evidence type="ECO:0000256" key="2">
    <source>
        <dbReference type="ARBA" id="ARBA00022963"/>
    </source>
</evidence>
<evidence type="ECO:0000313" key="8">
    <source>
        <dbReference type="Proteomes" id="UP001219956"/>
    </source>
</evidence>
<feature type="active site" description="Nucleophile" evidence="4">
    <location>
        <position position="65"/>
    </location>
</feature>
<evidence type="ECO:0000256" key="4">
    <source>
        <dbReference type="PROSITE-ProRule" id="PRU01161"/>
    </source>
</evidence>
<evidence type="ECO:0000256" key="1">
    <source>
        <dbReference type="ARBA" id="ARBA00022801"/>
    </source>
</evidence>
<evidence type="ECO:0000313" key="7">
    <source>
        <dbReference type="EMBL" id="MDC7718016.1"/>
    </source>
</evidence>
<feature type="short sequence motif" description="DGA/G" evidence="4">
    <location>
        <begin position="210"/>
        <end position="212"/>
    </location>
</feature>
<reference evidence="7 8" key="1">
    <citation type="submission" date="2023-01" db="EMBL/GenBank/DDBJ databases">
        <title>Novel species of the genus Vogesella isolated from rivers.</title>
        <authorList>
            <person name="Lu H."/>
        </authorList>
    </citation>
    <scope>NUCLEOTIDE SEQUENCE [LARGE SCALE GENOMIC DNA]</scope>
    <source>
        <strain evidence="7 8">DC21W</strain>
    </source>
</reference>
<dbReference type="RefSeq" id="WP_272752319.1">
    <property type="nucleotide sequence ID" value="NZ_JAQQLF010000015.1"/>
</dbReference>
<keyword evidence="3 4" id="KW-0443">Lipid metabolism</keyword>